<dbReference type="EMBL" id="LHYF01000071">
    <property type="protein sequence ID" value="KXB05808.1"/>
    <property type="molecule type" value="Genomic_DNA"/>
</dbReference>
<dbReference type="Proteomes" id="UP000070404">
    <property type="component" value="Unassembled WGS sequence"/>
</dbReference>
<gene>
    <name evidence="3" type="ORF">AKJ52_03020</name>
</gene>
<proteinExistence type="predicted"/>
<keyword evidence="4" id="KW-1185">Reference proteome</keyword>
<dbReference type="Pfam" id="PF00589">
    <property type="entry name" value="Phage_integrase"/>
    <property type="match status" value="1"/>
</dbReference>
<organism evidence="3 4">
    <name type="scientific">candidate division MSBL1 archaeon SCGC-AAA382C18</name>
    <dbReference type="NCBI Taxonomy" id="1698281"/>
    <lineage>
        <taxon>Archaea</taxon>
        <taxon>Methanobacteriati</taxon>
        <taxon>Methanobacteriota</taxon>
        <taxon>candidate division MSBL1</taxon>
    </lineage>
</organism>
<dbReference type="InterPro" id="IPR013762">
    <property type="entry name" value="Integrase-like_cat_sf"/>
</dbReference>
<sequence>EDVVNYLNDRREEVSNRTLFDDTQVIKQFLDDHGVDWVDSIKNPKPSKNKPKIMNREDVQKFLERMEKADTEDKYIFRAKTAVILSDVSGMRPYEIYRLDWKDVSIDERIINLPAEKTKTKEERIVVFNDEVREHLNRLKQLFPERPFHGKSVYLVTQKLDPKPNLKLKHCRKYFSQQWDRNGGPTSVKEMLIGHFGNVDLTNYNGQLAEDLKKIHDGVGIQLLE</sequence>
<feature type="domain" description="Tyr recombinase" evidence="2">
    <location>
        <begin position="49"/>
        <end position="217"/>
    </location>
</feature>
<dbReference type="InterPro" id="IPR002104">
    <property type="entry name" value="Integrase_catalytic"/>
</dbReference>
<accession>A0A133VH89</accession>
<dbReference type="Gene3D" id="1.10.443.10">
    <property type="entry name" value="Intergrase catalytic core"/>
    <property type="match status" value="1"/>
</dbReference>
<dbReference type="GO" id="GO:0015074">
    <property type="term" value="P:DNA integration"/>
    <property type="evidence" value="ECO:0007669"/>
    <property type="project" value="InterPro"/>
</dbReference>
<reference evidence="3 4" key="1">
    <citation type="journal article" date="2016" name="Sci. Rep.">
        <title>Metabolic traits of an uncultured archaeal lineage -MSBL1- from brine pools of the Red Sea.</title>
        <authorList>
            <person name="Mwirichia R."/>
            <person name="Alam I."/>
            <person name="Rashid M."/>
            <person name="Vinu M."/>
            <person name="Ba-Alawi W."/>
            <person name="Anthony Kamau A."/>
            <person name="Kamanda Ngugi D."/>
            <person name="Goker M."/>
            <person name="Klenk H.P."/>
            <person name="Bajic V."/>
            <person name="Stingl U."/>
        </authorList>
    </citation>
    <scope>NUCLEOTIDE SEQUENCE [LARGE SCALE GENOMIC DNA]</scope>
    <source>
        <strain evidence="3">SCGC-AAA382C18</strain>
    </source>
</reference>
<feature type="non-terminal residue" evidence="3">
    <location>
        <position position="1"/>
    </location>
</feature>
<evidence type="ECO:0000313" key="3">
    <source>
        <dbReference type="EMBL" id="KXB05808.1"/>
    </source>
</evidence>
<dbReference type="InterPro" id="IPR011010">
    <property type="entry name" value="DNA_brk_join_enz"/>
</dbReference>
<protein>
    <recommendedName>
        <fullName evidence="2">Tyr recombinase domain-containing protein</fullName>
    </recommendedName>
</protein>
<dbReference type="PROSITE" id="PS51898">
    <property type="entry name" value="TYR_RECOMBINASE"/>
    <property type="match status" value="1"/>
</dbReference>
<name>A0A133VH89_9EURY</name>
<dbReference type="SUPFAM" id="SSF56349">
    <property type="entry name" value="DNA breaking-rejoining enzymes"/>
    <property type="match status" value="1"/>
</dbReference>
<evidence type="ECO:0000313" key="4">
    <source>
        <dbReference type="Proteomes" id="UP000070404"/>
    </source>
</evidence>
<evidence type="ECO:0000259" key="2">
    <source>
        <dbReference type="PROSITE" id="PS51898"/>
    </source>
</evidence>
<dbReference type="GO" id="GO:0006310">
    <property type="term" value="P:DNA recombination"/>
    <property type="evidence" value="ECO:0007669"/>
    <property type="project" value="UniProtKB-KW"/>
</dbReference>
<comment type="caution">
    <text evidence="3">The sequence shown here is derived from an EMBL/GenBank/DDBJ whole genome shotgun (WGS) entry which is preliminary data.</text>
</comment>
<dbReference type="AlphaFoldDB" id="A0A133VH89"/>
<keyword evidence="1" id="KW-0233">DNA recombination</keyword>
<dbReference type="GO" id="GO:0003677">
    <property type="term" value="F:DNA binding"/>
    <property type="evidence" value="ECO:0007669"/>
    <property type="project" value="InterPro"/>
</dbReference>
<evidence type="ECO:0000256" key="1">
    <source>
        <dbReference type="ARBA" id="ARBA00023172"/>
    </source>
</evidence>